<dbReference type="RefSeq" id="WP_079718048.1">
    <property type="nucleotide sequence ID" value="NZ_FUYS01000010.1"/>
</dbReference>
<dbReference type="SUPFAM" id="SSF75011">
    <property type="entry name" value="3-carboxy-cis,cis-mucoante lactonizing enzyme"/>
    <property type="match status" value="1"/>
</dbReference>
<feature type="chain" id="PRO_5012911008" evidence="1">
    <location>
        <begin position="20"/>
        <end position="358"/>
    </location>
</feature>
<dbReference type="AlphaFoldDB" id="A0A1T5ELR7"/>
<dbReference type="Proteomes" id="UP000190541">
    <property type="component" value="Unassembled WGS sequence"/>
</dbReference>
<accession>A0A1T5ELR7</accession>
<dbReference type="OrthoDB" id="697094at2"/>
<gene>
    <name evidence="2" type="ORF">SAMN05660226_03406</name>
</gene>
<keyword evidence="1" id="KW-0732">Signal</keyword>
<evidence type="ECO:0000313" key="2">
    <source>
        <dbReference type="EMBL" id="SKB84826.1"/>
    </source>
</evidence>
<organism evidence="2 3">
    <name type="scientific">Parapedobacter luteus</name>
    <dbReference type="NCBI Taxonomy" id="623280"/>
    <lineage>
        <taxon>Bacteria</taxon>
        <taxon>Pseudomonadati</taxon>
        <taxon>Bacteroidota</taxon>
        <taxon>Sphingobacteriia</taxon>
        <taxon>Sphingobacteriales</taxon>
        <taxon>Sphingobacteriaceae</taxon>
        <taxon>Parapedobacter</taxon>
    </lineage>
</organism>
<dbReference type="Gene3D" id="2.120.10.30">
    <property type="entry name" value="TolB, C-terminal domain"/>
    <property type="match status" value="1"/>
</dbReference>
<dbReference type="STRING" id="623280.SAMN05660226_03406"/>
<feature type="signal peptide" evidence="1">
    <location>
        <begin position="1"/>
        <end position="19"/>
    </location>
</feature>
<dbReference type="PROSITE" id="PS51257">
    <property type="entry name" value="PROKAR_LIPOPROTEIN"/>
    <property type="match status" value="1"/>
</dbReference>
<protein>
    <submittedName>
        <fullName evidence="2">Uncharacterized protein</fullName>
    </submittedName>
</protein>
<keyword evidence="3" id="KW-1185">Reference proteome</keyword>
<dbReference type="EMBL" id="FUYS01000010">
    <property type="protein sequence ID" value="SKB84826.1"/>
    <property type="molecule type" value="Genomic_DNA"/>
</dbReference>
<name>A0A1T5ELR7_9SPHI</name>
<sequence length="358" mass="38518">MKKSVVFFALAAGILLAFGGCMRNDDEPALPTTPISRLYVSFETYQQSESEDPIDNVVVIDPADATPMAITLNYNSGALGGGAIHFSPNAGRVFQTGYADTIIRVMSVSNLGILGSSGNFGHHELRAMRGVAYHQPREMLYVANNMTPTAIYGFYQPANRAGFTRPNRVFQLGAAMRPWAIQLWNDSLLVANSGTNGGVALYSNLGQGDSLEADFQPVSTVRIEGATSIRGIAFVDSLDVLVAVDYGTGTQWEGEQVHDGRIYVIEGIKAYFEQASATVTPTRTISGSLTGLSGPIDVAIDPRSGESRSIFVADQNRRTISRFKLSDNGNVAPETTITFSSPSRTPFSIFLDARGIPQ</sequence>
<dbReference type="InterPro" id="IPR011042">
    <property type="entry name" value="6-blade_b-propeller_TolB-like"/>
</dbReference>
<evidence type="ECO:0000256" key="1">
    <source>
        <dbReference type="SAM" id="SignalP"/>
    </source>
</evidence>
<evidence type="ECO:0000313" key="3">
    <source>
        <dbReference type="Proteomes" id="UP000190541"/>
    </source>
</evidence>
<reference evidence="2 3" key="1">
    <citation type="submission" date="2017-02" db="EMBL/GenBank/DDBJ databases">
        <authorList>
            <person name="Peterson S.W."/>
        </authorList>
    </citation>
    <scope>NUCLEOTIDE SEQUENCE [LARGE SCALE GENOMIC DNA]</scope>
    <source>
        <strain evidence="2 3">DSM 22899</strain>
    </source>
</reference>
<proteinExistence type="predicted"/>